<reference evidence="3" key="2">
    <citation type="journal article" date="2018" name="BMC Genomics">
        <title>Whole genome sequencing and function prediction of 133 gut anaerobes isolated from chicken caecum in pure cultures.</title>
        <authorList>
            <person name="Medvecky M."/>
            <person name="Cejkova D."/>
            <person name="Polansky O."/>
            <person name="Karasova D."/>
            <person name="Kubasova T."/>
            <person name="Cizek A."/>
            <person name="Rychlik I."/>
        </authorList>
    </citation>
    <scope>NUCLEOTIDE SEQUENCE</scope>
    <source>
        <strain evidence="3">An71</strain>
    </source>
</reference>
<evidence type="ECO:0000313" key="4">
    <source>
        <dbReference type="Proteomes" id="UP000195868"/>
    </source>
</evidence>
<dbReference type="InterPro" id="IPR001242">
    <property type="entry name" value="Condensation_dom"/>
</dbReference>
<evidence type="ECO:0000313" key="5">
    <source>
        <dbReference type="Proteomes" id="UP001198026"/>
    </source>
</evidence>
<dbReference type="RefSeq" id="WP_087215144.1">
    <property type="nucleotide sequence ID" value="NZ_JAJGWA010000157.1"/>
</dbReference>
<reference evidence="2" key="3">
    <citation type="submission" date="2021-10" db="EMBL/GenBank/DDBJ databases">
        <title>Evolutionary history and lifestyle of the vertebrate symbiont Limosilactobacillus reuteri.</title>
        <authorList>
            <person name="Zheng J."/>
            <person name="Li F."/>
            <person name="Gaenzle M."/>
            <person name="Walter J."/>
        </authorList>
    </citation>
    <scope>NUCLEOTIDE SEQUENCE</scope>
    <source>
        <strain evidence="2">GQ_1_3_1</strain>
    </source>
</reference>
<dbReference type="GO" id="GO:0003824">
    <property type="term" value="F:catalytic activity"/>
    <property type="evidence" value="ECO:0007669"/>
    <property type="project" value="InterPro"/>
</dbReference>
<dbReference type="SUPFAM" id="SSF52777">
    <property type="entry name" value="CoA-dependent acyltransferases"/>
    <property type="match status" value="2"/>
</dbReference>
<feature type="domain" description="Condensation" evidence="1">
    <location>
        <begin position="88"/>
        <end position="281"/>
    </location>
</feature>
<evidence type="ECO:0000313" key="2">
    <source>
        <dbReference type="EMBL" id="MCC4477914.1"/>
    </source>
</evidence>
<evidence type="ECO:0000259" key="1">
    <source>
        <dbReference type="Pfam" id="PF00668"/>
    </source>
</evidence>
<dbReference type="Gene3D" id="3.30.559.30">
    <property type="entry name" value="Nonribosomal peptide synthetase, condensation domain"/>
    <property type="match status" value="1"/>
</dbReference>
<accession>A0A1Y4P6W5</accession>
<name>A0A1Y4P6W5_LIMRT</name>
<sequence length="401" mass="46170">MKYSGEPLNILHTIGLKELYPIIRISFFVNGNFDISRFKRAIILSSKVIPELFCKYSLADNSFIPVTDDLEGVMFTDIDPDLDIGRWDLFADPQLRIYLNKQRVTIFISHILTDGAGSKQLLYLLAHAYNTGTVDNYQNHQDIEWLRKLLKQHPVKTNRNIDHPAKPLSLPALAEVNRQHRRAFAISLTVADSKKLAEAAHREGVTLNDLFMAAFGQAVQRYSDTDMISLACPTDMRQFISGQKQLRIANHTSRYNISVKSKLTAPFEDLVQSVHQAMQQNKDNFQCFQSVKSLIDNYDTSSLDELQQTVEENYHVRSISYTNFGIINDQLFKFNQCNIADFRMLGTYRRYPMFQIAVSTYHQRINLAFAMIGNDAEERMGQAITMTMMDLLQKYAEKYNF</sequence>
<protein>
    <submittedName>
        <fullName evidence="2">Condensation domain-containing protein</fullName>
    </submittedName>
</protein>
<dbReference type="EMBL" id="NFHN01000020">
    <property type="protein sequence ID" value="OUN47953.1"/>
    <property type="molecule type" value="Genomic_DNA"/>
</dbReference>
<comment type="caution">
    <text evidence="2">The sequence shown here is derived from an EMBL/GenBank/DDBJ whole genome shotgun (WGS) entry which is preliminary data.</text>
</comment>
<dbReference type="Pfam" id="PF00668">
    <property type="entry name" value="Condensation"/>
    <property type="match status" value="1"/>
</dbReference>
<dbReference type="EMBL" id="JAJGWB010000128">
    <property type="protein sequence ID" value="MCC4477914.1"/>
    <property type="molecule type" value="Genomic_DNA"/>
</dbReference>
<evidence type="ECO:0000313" key="3">
    <source>
        <dbReference type="EMBL" id="OUN47953.1"/>
    </source>
</evidence>
<reference evidence="4" key="1">
    <citation type="submission" date="2017-04" db="EMBL/GenBank/DDBJ databases">
        <title>Function of individual gut microbiota members based on whole genome sequencing of pure cultures obtained from chicken caecum.</title>
        <authorList>
            <person name="Medvecky M."/>
            <person name="Cejkova D."/>
            <person name="Polansky O."/>
            <person name="Karasova D."/>
            <person name="Kubasova T."/>
            <person name="Cizek A."/>
            <person name="Rychlik I."/>
        </authorList>
    </citation>
    <scope>NUCLEOTIDE SEQUENCE [LARGE SCALE GENOMIC DNA]</scope>
    <source>
        <strain evidence="4">An71</strain>
    </source>
</reference>
<dbReference type="Proteomes" id="UP001198026">
    <property type="component" value="Unassembled WGS sequence"/>
</dbReference>
<dbReference type="Proteomes" id="UP000195868">
    <property type="component" value="Unassembled WGS sequence"/>
</dbReference>
<gene>
    <name evidence="3" type="ORF">B5G22_06065</name>
    <name evidence="2" type="ORF">LMB76_06745</name>
</gene>
<proteinExistence type="predicted"/>
<organism evidence="2 5">
    <name type="scientific">Limosilactobacillus reuteri</name>
    <name type="common">Lactobacillus reuteri</name>
    <dbReference type="NCBI Taxonomy" id="1598"/>
    <lineage>
        <taxon>Bacteria</taxon>
        <taxon>Bacillati</taxon>
        <taxon>Bacillota</taxon>
        <taxon>Bacilli</taxon>
        <taxon>Lactobacillales</taxon>
        <taxon>Lactobacillaceae</taxon>
        <taxon>Limosilactobacillus</taxon>
    </lineage>
</organism>
<dbReference type="AlphaFoldDB" id="A0A1Y4P6W5"/>